<evidence type="ECO:0000313" key="3">
    <source>
        <dbReference type="Proteomes" id="UP000235388"/>
    </source>
</evidence>
<proteinExistence type="predicted"/>
<feature type="region of interest" description="Disordered" evidence="1">
    <location>
        <begin position="32"/>
        <end position="87"/>
    </location>
</feature>
<accession>A0A2N5W777</accession>
<feature type="region of interest" description="Disordered" evidence="1">
    <location>
        <begin position="100"/>
        <end position="146"/>
    </location>
</feature>
<evidence type="ECO:0000256" key="1">
    <source>
        <dbReference type="SAM" id="MobiDB-lite"/>
    </source>
</evidence>
<reference evidence="2 3" key="1">
    <citation type="submission" date="2017-11" db="EMBL/GenBank/DDBJ databases">
        <title>De novo assembly and phasing of dikaryotic genomes from two isolates of Puccinia coronata f. sp. avenae, the causal agent of oat crown rust.</title>
        <authorList>
            <person name="Miller M.E."/>
            <person name="Zhang Y."/>
            <person name="Omidvar V."/>
            <person name="Sperschneider J."/>
            <person name="Schwessinger B."/>
            <person name="Raley C."/>
            <person name="Palmer J.M."/>
            <person name="Garnica D."/>
            <person name="Upadhyaya N."/>
            <person name="Rathjen J."/>
            <person name="Taylor J.M."/>
            <person name="Park R.F."/>
            <person name="Dodds P.N."/>
            <person name="Hirsch C.D."/>
            <person name="Kianian S.F."/>
            <person name="Figueroa M."/>
        </authorList>
    </citation>
    <scope>NUCLEOTIDE SEQUENCE [LARGE SCALE GENOMIC DNA]</scope>
    <source>
        <strain evidence="2">12NC29</strain>
    </source>
</reference>
<feature type="compositionally biased region" description="Acidic residues" evidence="1">
    <location>
        <begin position="75"/>
        <end position="86"/>
    </location>
</feature>
<feature type="compositionally biased region" description="Basic and acidic residues" evidence="1">
    <location>
        <begin position="50"/>
        <end position="62"/>
    </location>
</feature>
<protein>
    <submittedName>
        <fullName evidence="2">Uncharacterized protein</fullName>
    </submittedName>
</protein>
<feature type="compositionally biased region" description="Gly residues" evidence="1">
    <location>
        <begin position="105"/>
        <end position="115"/>
    </location>
</feature>
<dbReference type="EMBL" id="PGCJ01000005">
    <property type="protein sequence ID" value="PLW58101.1"/>
    <property type="molecule type" value="Genomic_DNA"/>
</dbReference>
<evidence type="ECO:0000313" key="2">
    <source>
        <dbReference type="EMBL" id="PLW58101.1"/>
    </source>
</evidence>
<dbReference type="Proteomes" id="UP000235388">
    <property type="component" value="Unassembled WGS sequence"/>
</dbReference>
<name>A0A2N5W777_9BASI</name>
<comment type="caution">
    <text evidence="2">The sequence shown here is derived from an EMBL/GenBank/DDBJ whole genome shotgun (WGS) entry which is preliminary data.</text>
</comment>
<sequence>MTSSTKTKPRRRGTTYIERKGYINIKEIKIGVRTSSGHEGSNVERKRRITGRENHRQIDDPATRASGCVASGTTDDSDEDEDDNDEGAGMRVWAVSGAAADSGGAIPGGDGGRGGANDSDAMLDTVRGWLPPPQPPDPSSSIEPQPPAILASTLENATAKVAKIAARYGYHSPSNHPENEGTSSLDSAVFLLLPVRISLSLYLTPSFARVMHRAACRLRKPDPHKPSPPSSGTS</sequence>
<keyword evidence="3" id="KW-1185">Reference proteome</keyword>
<dbReference type="OrthoDB" id="5580261at2759"/>
<organism evidence="2 3">
    <name type="scientific">Puccinia coronata f. sp. avenae</name>
    <dbReference type="NCBI Taxonomy" id="200324"/>
    <lineage>
        <taxon>Eukaryota</taxon>
        <taxon>Fungi</taxon>
        <taxon>Dikarya</taxon>
        <taxon>Basidiomycota</taxon>
        <taxon>Pucciniomycotina</taxon>
        <taxon>Pucciniomycetes</taxon>
        <taxon>Pucciniales</taxon>
        <taxon>Pucciniaceae</taxon>
        <taxon>Puccinia</taxon>
    </lineage>
</organism>
<dbReference type="AlphaFoldDB" id="A0A2N5W777"/>
<gene>
    <name evidence="2" type="ORF">PCANC_04135</name>
</gene>